<dbReference type="InterPro" id="IPR017911">
    <property type="entry name" value="MacB-like_ATP-bd"/>
</dbReference>
<dbReference type="InterPro" id="IPR019895">
    <property type="entry name" value="L_ocin_972_ABC"/>
</dbReference>
<feature type="domain" description="ABC transporter" evidence="4">
    <location>
        <begin position="20"/>
        <end position="227"/>
    </location>
</feature>
<evidence type="ECO:0000256" key="1">
    <source>
        <dbReference type="ARBA" id="ARBA00022448"/>
    </source>
</evidence>
<dbReference type="SUPFAM" id="SSF52540">
    <property type="entry name" value="P-loop containing nucleoside triphosphate hydrolases"/>
    <property type="match status" value="1"/>
</dbReference>
<keyword evidence="2" id="KW-0547">Nucleotide-binding</keyword>
<dbReference type="PANTHER" id="PTHR24220">
    <property type="entry name" value="IMPORT ATP-BINDING PROTEIN"/>
    <property type="match status" value="1"/>
</dbReference>
<dbReference type="SMART" id="SM00382">
    <property type="entry name" value="AAA"/>
    <property type="match status" value="1"/>
</dbReference>
<evidence type="ECO:0000313" key="6">
    <source>
        <dbReference type="Proteomes" id="UP000321424"/>
    </source>
</evidence>
<dbReference type="CDD" id="cd03255">
    <property type="entry name" value="ABC_MJ0796_LolCDE_FtsE"/>
    <property type="match status" value="1"/>
</dbReference>
<accession>A0A511MMM8</accession>
<reference evidence="5 6" key="1">
    <citation type="submission" date="2019-07" db="EMBL/GenBank/DDBJ databases">
        <title>Whole genome shotgun sequence of Nocardia ninae NBRC 108245.</title>
        <authorList>
            <person name="Hosoyama A."/>
            <person name="Uohara A."/>
            <person name="Ohji S."/>
            <person name="Ichikawa N."/>
        </authorList>
    </citation>
    <scope>NUCLEOTIDE SEQUENCE [LARGE SCALE GENOMIC DNA]</scope>
    <source>
        <strain evidence="5 6">NBRC 108245</strain>
    </source>
</reference>
<dbReference type="InterPro" id="IPR027417">
    <property type="entry name" value="P-loop_NTPase"/>
</dbReference>
<dbReference type="EMBL" id="BJXA01000059">
    <property type="protein sequence ID" value="GEM41875.1"/>
    <property type="molecule type" value="Genomic_DNA"/>
</dbReference>
<organism evidence="5 6">
    <name type="scientific">Nocardia ninae NBRC 108245</name>
    <dbReference type="NCBI Taxonomy" id="1210091"/>
    <lineage>
        <taxon>Bacteria</taxon>
        <taxon>Bacillati</taxon>
        <taxon>Actinomycetota</taxon>
        <taxon>Actinomycetes</taxon>
        <taxon>Mycobacteriales</taxon>
        <taxon>Nocardiaceae</taxon>
        <taxon>Nocardia</taxon>
    </lineage>
</organism>
<evidence type="ECO:0000313" key="5">
    <source>
        <dbReference type="EMBL" id="GEM41875.1"/>
    </source>
</evidence>
<dbReference type="PROSITE" id="PS00211">
    <property type="entry name" value="ABC_TRANSPORTER_1"/>
    <property type="match status" value="1"/>
</dbReference>
<sequence>MTLEHVQGRNDVTLSVAKAIEVSKLRKTFGERLLFDNLSFTIDQGSMLAITGASGSGKTTLLNCIGLLDDYDGGKIVVNGRDLAKVGRRDRVTYFRHEVGYLFQNYALIDDDTVDENLSIACTYTKRSTGNKREWKLEALEQVGLRDKLDARVFELSGGEQQRVAVARLLIRRPSVILADEPTGALDSENRDAIMRHLGRLRDCGTTVLIVTHDPSVAAQCDVHVAL</sequence>
<dbReference type="GO" id="GO:0022857">
    <property type="term" value="F:transmembrane transporter activity"/>
    <property type="evidence" value="ECO:0007669"/>
    <property type="project" value="TreeGrafter"/>
</dbReference>
<dbReference type="InterPro" id="IPR017871">
    <property type="entry name" value="ABC_transporter-like_CS"/>
</dbReference>
<dbReference type="RefSeq" id="WP_147139087.1">
    <property type="nucleotide sequence ID" value="NZ_BJXA01000059.1"/>
</dbReference>
<dbReference type="GO" id="GO:0005524">
    <property type="term" value="F:ATP binding"/>
    <property type="evidence" value="ECO:0007669"/>
    <property type="project" value="UniProtKB-KW"/>
</dbReference>
<dbReference type="GO" id="GO:0016887">
    <property type="term" value="F:ATP hydrolysis activity"/>
    <property type="evidence" value="ECO:0007669"/>
    <property type="project" value="InterPro"/>
</dbReference>
<keyword evidence="3 5" id="KW-0067">ATP-binding</keyword>
<dbReference type="OrthoDB" id="4425833at2"/>
<keyword evidence="6" id="KW-1185">Reference proteome</keyword>
<evidence type="ECO:0000259" key="4">
    <source>
        <dbReference type="PROSITE" id="PS50893"/>
    </source>
</evidence>
<dbReference type="Proteomes" id="UP000321424">
    <property type="component" value="Unassembled WGS sequence"/>
</dbReference>
<dbReference type="InterPro" id="IPR015854">
    <property type="entry name" value="ABC_transpr_LolD-like"/>
</dbReference>
<name>A0A511MMM8_9NOCA</name>
<dbReference type="AlphaFoldDB" id="A0A511MMM8"/>
<dbReference type="PANTHER" id="PTHR24220:SF86">
    <property type="entry name" value="ABC TRANSPORTER ABCH.1"/>
    <property type="match status" value="1"/>
</dbReference>
<dbReference type="NCBIfam" id="TIGR03608">
    <property type="entry name" value="L_ocin_972_ABC"/>
    <property type="match status" value="1"/>
</dbReference>
<dbReference type="InterPro" id="IPR003439">
    <property type="entry name" value="ABC_transporter-like_ATP-bd"/>
</dbReference>
<dbReference type="Gene3D" id="3.40.50.300">
    <property type="entry name" value="P-loop containing nucleotide triphosphate hydrolases"/>
    <property type="match status" value="1"/>
</dbReference>
<dbReference type="GO" id="GO:0005886">
    <property type="term" value="C:plasma membrane"/>
    <property type="evidence" value="ECO:0007669"/>
    <property type="project" value="TreeGrafter"/>
</dbReference>
<evidence type="ECO:0000256" key="3">
    <source>
        <dbReference type="ARBA" id="ARBA00022840"/>
    </source>
</evidence>
<comment type="caution">
    <text evidence="5">The sequence shown here is derived from an EMBL/GenBank/DDBJ whole genome shotgun (WGS) entry which is preliminary data.</text>
</comment>
<dbReference type="Pfam" id="PF00005">
    <property type="entry name" value="ABC_tran"/>
    <property type="match status" value="1"/>
</dbReference>
<dbReference type="PROSITE" id="PS50893">
    <property type="entry name" value="ABC_TRANSPORTER_2"/>
    <property type="match status" value="1"/>
</dbReference>
<dbReference type="InterPro" id="IPR003593">
    <property type="entry name" value="AAA+_ATPase"/>
</dbReference>
<keyword evidence="1" id="KW-0813">Transport</keyword>
<evidence type="ECO:0000256" key="2">
    <source>
        <dbReference type="ARBA" id="ARBA00022741"/>
    </source>
</evidence>
<proteinExistence type="predicted"/>
<gene>
    <name evidence="5" type="ORF">NN4_63940</name>
</gene>
<protein>
    <submittedName>
        <fullName evidence="5">Bacteriocin ABC transporter ATP-binding protein</fullName>
    </submittedName>
</protein>